<dbReference type="PANTHER" id="PTHR11783">
    <property type="entry name" value="SULFOTRANSFERASE SULT"/>
    <property type="match status" value="1"/>
</dbReference>
<dbReference type="SUPFAM" id="SSF52540">
    <property type="entry name" value="P-loop containing nucleoside triphosphate hydrolases"/>
    <property type="match status" value="1"/>
</dbReference>
<feature type="region of interest" description="Disordered" evidence="3">
    <location>
        <begin position="267"/>
        <end position="312"/>
    </location>
</feature>
<name>A0AAQ4EDZ1_AMBAM</name>
<dbReference type="InterPro" id="IPR027417">
    <property type="entry name" value="P-loop_NTPase"/>
</dbReference>
<gene>
    <name evidence="5" type="ORF">V5799_012450</name>
</gene>
<feature type="compositionally biased region" description="Polar residues" evidence="3">
    <location>
        <begin position="291"/>
        <end position="300"/>
    </location>
</feature>
<feature type="domain" description="Sulfotransferase" evidence="4">
    <location>
        <begin position="46"/>
        <end position="251"/>
    </location>
</feature>
<reference evidence="5 6" key="1">
    <citation type="journal article" date="2023" name="Arcadia Sci">
        <title>De novo assembly of a long-read Amblyomma americanum tick genome.</title>
        <authorList>
            <person name="Chou S."/>
            <person name="Poskanzer K.E."/>
            <person name="Rollins M."/>
            <person name="Thuy-Boun P.S."/>
        </authorList>
    </citation>
    <scope>NUCLEOTIDE SEQUENCE [LARGE SCALE GENOMIC DNA]</scope>
    <source>
        <strain evidence="5">F_SG_1</strain>
        <tissue evidence="5">Salivary glands</tissue>
    </source>
</reference>
<dbReference type="InterPro" id="IPR000863">
    <property type="entry name" value="Sulfotransferase_dom"/>
</dbReference>
<dbReference type="Proteomes" id="UP001321473">
    <property type="component" value="Unassembled WGS sequence"/>
</dbReference>
<evidence type="ECO:0000256" key="2">
    <source>
        <dbReference type="ARBA" id="ARBA00022679"/>
    </source>
</evidence>
<comment type="caution">
    <text evidence="5">The sequence shown here is derived from an EMBL/GenBank/DDBJ whole genome shotgun (WGS) entry which is preliminary data.</text>
</comment>
<evidence type="ECO:0000256" key="3">
    <source>
        <dbReference type="SAM" id="MobiDB-lite"/>
    </source>
</evidence>
<feature type="domain" description="Sulfotransferase" evidence="4">
    <location>
        <begin position="316"/>
        <end position="354"/>
    </location>
</feature>
<dbReference type="EMBL" id="JARKHS020017400">
    <property type="protein sequence ID" value="KAK8773017.1"/>
    <property type="molecule type" value="Genomic_DNA"/>
</dbReference>
<comment type="similarity">
    <text evidence="1">Belongs to the sulfotransferase 1 family.</text>
</comment>
<dbReference type="Pfam" id="PF00685">
    <property type="entry name" value="Sulfotransfer_1"/>
    <property type="match status" value="2"/>
</dbReference>
<proteinExistence type="inferred from homology"/>
<accession>A0AAQ4EDZ1</accession>
<dbReference type="Gene3D" id="3.40.50.300">
    <property type="entry name" value="P-loop containing nucleotide triphosphate hydrolases"/>
    <property type="match status" value="1"/>
</dbReference>
<keyword evidence="6" id="KW-1185">Reference proteome</keyword>
<feature type="compositionally biased region" description="Basic and acidic residues" evidence="3">
    <location>
        <begin position="301"/>
        <end position="312"/>
    </location>
</feature>
<evidence type="ECO:0000313" key="5">
    <source>
        <dbReference type="EMBL" id="KAK8773017.1"/>
    </source>
</evidence>
<sequence>MSKGGPEDQPVKRTLFLELVDGVLVPPKSFRREVVRDALKYEARPGDIFLATYPKTGATWTQYTLWCLLSLKHGKGEEENTHEVPSFADIMTKCAPFLELVGRKVVEDLAEPRIIKHHLTFTASPYHPDAKYVVIVRNPFDSAVSFYHHCMGDRINLGMRADTTFDEFFEDYMDGHVPFGHYFEHILSWYAHRNDPNVFFFYYENFKRDPERTVLALAKFVDQTVWAMLRADRRLLDQVLQRISFSNLKSSVSIVGDVHHVMHDSKPNAAENCKNAPGDQGAGTADDTSNDSRCGNANSDVTRDSAADGKDSGESLVSLSNFFRKGQVGDWRNLFKPEQERRLRDMYERRMRGTEMWDVWKEYLY</sequence>
<keyword evidence="2" id="KW-0808">Transferase</keyword>
<evidence type="ECO:0000259" key="4">
    <source>
        <dbReference type="Pfam" id="PF00685"/>
    </source>
</evidence>
<dbReference type="AlphaFoldDB" id="A0AAQ4EDZ1"/>
<evidence type="ECO:0000256" key="1">
    <source>
        <dbReference type="ARBA" id="ARBA00005771"/>
    </source>
</evidence>
<dbReference type="GO" id="GO:0008146">
    <property type="term" value="F:sulfotransferase activity"/>
    <property type="evidence" value="ECO:0007669"/>
    <property type="project" value="InterPro"/>
</dbReference>
<protein>
    <recommendedName>
        <fullName evidence="4">Sulfotransferase domain-containing protein</fullName>
    </recommendedName>
</protein>
<evidence type="ECO:0000313" key="6">
    <source>
        <dbReference type="Proteomes" id="UP001321473"/>
    </source>
</evidence>
<organism evidence="5 6">
    <name type="scientific">Amblyomma americanum</name>
    <name type="common">Lone star tick</name>
    <dbReference type="NCBI Taxonomy" id="6943"/>
    <lineage>
        <taxon>Eukaryota</taxon>
        <taxon>Metazoa</taxon>
        <taxon>Ecdysozoa</taxon>
        <taxon>Arthropoda</taxon>
        <taxon>Chelicerata</taxon>
        <taxon>Arachnida</taxon>
        <taxon>Acari</taxon>
        <taxon>Parasitiformes</taxon>
        <taxon>Ixodida</taxon>
        <taxon>Ixodoidea</taxon>
        <taxon>Ixodidae</taxon>
        <taxon>Amblyomminae</taxon>
        <taxon>Amblyomma</taxon>
    </lineage>
</organism>